<reference evidence="6" key="1">
    <citation type="journal article" date="2019" name="Int. J. Syst. Evol. Microbiol.">
        <title>The Global Catalogue of Microorganisms (GCM) 10K type strain sequencing project: providing services to taxonomists for standard genome sequencing and annotation.</title>
        <authorList>
            <consortium name="The Broad Institute Genomics Platform"/>
            <consortium name="The Broad Institute Genome Sequencing Center for Infectious Disease"/>
            <person name="Wu L."/>
            <person name="Ma J."/>
        </authorList>
    </citation>
    <scope>NUCLEOTIDE SEQUENCE [LARGE SCALE GENOMIC DNA]</scope>
    <source>
        <strain evidence="6">NBRC 112502</strain>
    </source>
</reference>
<dbReference type="Gene3D" id="3.80.30.30">
    <property type="match status" value="1"/>
</dbReference>
<evidence type="ECO:0000256" key="3">
    <source>
        <dbReference type="ARBA" id="ARBA00023014"/>
    </source>
</evidence>
<evidence type="ECO:0000256" key="1">
    <source>
        <dbReference type="ARBA" id="ARBA00022723"/>
    </source>
</evidence>
<dbReference type="EMBL" id="BSOS01000090">
    <property type="protein sequence ID" value="GLR68529.1"/>
    <property type="molecule type" value="Genomic_DNA"/>
</dbReference>
<evidence type="ECO:0000313" key="5">
    <source>
        <dbReference type="EMBL" id="GLR68529.1"/>
    </source>
</evidence>
<dbReference type="PANTHER" id="PTHR43432:SF3">
    <property type="entry name" value="SLR0285 PROTEIN"/>
    <property type="match status" value="1"/>
</dbReference>
<evidence type="ECO:0000256" key="2">
    <source>
        <dbReference type="ARBA" id="ARBA00023004"/>
    </source>
</evidence>
<dbReference type="NCBIfam" id="NF033668">
    <property type="entry name" value="rSAM_PA0069"/>
    <property type="match status" value="1"/>
</dbReference>
<keyword evidence="3" id="KW-0411">Iron-sulfur</keyword>
<sequence>MVAVSRLQINQDIKHGVWKGRGTARNPPNRFERARVEAFDDGWDLPEEVSRPRTTLIRDAAKSIIARNDSPDLNFERSVNPYRGCEHGCIYCFARPSHAYLGYSAGLDFETQIVFKPEAARLLEKELSKPGYKVGTIVLGSNTDPYQPVERTLSITRSLLEVLERFNHPVSIVTKSAGVLRDVDILSRMAAKNLAQVHVSITTLDPVLARAMEPRAASPARRLAVIAGLAEAGIAVGVLASPMIPGLNDAELESIVEAAAKAGALSAHTILLRLPHELGDLFSDWLNKHLPERAGHVLSLIRQSRAGALNDPNFHTRFQGSGPYAALLGQRMERVVRQLQLNQERAPLDCGQFAAPAARAAVAQMSLF</sequence>
<gene>
    <name evidence="5" type="ORF">GCM10010909_32100</name>
</gene>
<dbReference type="SUPFAM" id="SSF102114">
    <property type="entry name" value="Radical SAM enzymes"/>
    <property type="match status" value="1"/>
</dbReference>
<dbReference type="SMART" id="SM00729">
    <property type="entry name" value="Elp3"/>
    <property type="match status" value="1"/>
</dbReference>
<evidence type="ECO:0000259" key="4">
    <source>
        <dbReference type="PROSITE" id="PS51918"/>
    </source>
</evidence>
<dbReference type="SFLD" id="SFLDG01084">
    <property type="entry name" value="Uncharacterised_Radical_SAM_Su"/>
    <property type="match status" value="1"/>
</dbReference>
<dbReference type="Proteomes" id="UP001156641">
    <property type="component" value="Unassembled WGS sequence"/>
</dbReference>
<dbReference type="InterPro" id="IPR058240">
    <property type="entry name" value="rSAM_sf"/>
</dbReference>
<dbReference type="RefSeq" id="WP_284259374.1">
    <property type="nucleotide sequence ID" value="NZ_BSOS01000090.1"/>
</dbReference>
<dbReference type="CDD" id="cd01335">
    <property type="entry name" value="Radical_SAM"/>
    <property type="match status" value="1"/>
</dbReference>
<feature type="domain" description="Radical SAM core" evidence="4">
    <location>
        <begin position="71"/>
        <end position="308"/>
    </location>
</feature>
<comment type="caution">
    <text evidence="5">The sequence shown here is derived from an EMBL/GenBank/DDBJ whole genome shotgun (WGS) entry which is preliminary data.</text>
</comment>
<dbReference type="InterPro" id="IPR007197">
    <property type="entry name" value="rSAM"/>
</dbReference>
<keyword evidence="2" id="KW-0408">Iron</keyword>
<dbReference type="SFLD" id="SFLDS00029">
    <property type="entry name" value="Radical_SAM"/>
    <property type="match status" value="1"/>
</dbReference>
<dbReference type="PANTHER" id="PTHR43432">
    <property type="entry name" value="SLR0285 PROTEIN"/>
    <property type="match status" value="1"/>
</dbReference>
<dbReference type="InterPro" id="IPR040086">
    <property type="entry name" value="MJ0683-like"/>
</dbReference>
<dbReference type="InterPro" id="IPR006638">
    <property type="entry name" value="Elp3/MiaA/NifB-like_rSAM"/>
</dbReference>
<name>A0ABQ6A7R4_9PROT</name>
<dbReference type="PROSITE" id="PS51918">
    <property type="entry name" value="RADICAL_SAM"/>
    <property type="match status" value="1"/>
</dbReference>
<keyword evidence="1" id="KW-0479">Metal-binding</keyword>
<proteinExistence type="predicted"/>
<accession>A0ABQ6A7R4</accession>
<evidence type="ECO:0000313" key="6">
    <source>
        <dbReference type="Proteomes" id="UP001156641"/>
    </source>
</evidence>
<dbReference type="Pfam" id="PF04055">
    <property type="entry name" value="Radical_SAM"/>
    <property type="match status" value="1"/>
</dbReference>
<keyword evidence="6" id="KW-1185">Reference proteome</keyword>
<organism evidence="5 6">
    <name type="scientific">Acidocella aquatica</name>
    <dbReference type="NCBI Taxonomy" id="1922313"/>
    <lineage>
        <taxon>Bacteria</taxon>
        <taxon>Pseudomonadati</taxon>
        <taxon>Pseudomonadota</taxon>
        <taxon>Alphaproteobacteria</taxon>
        <taxon>Acetobacterales</taxon>
        <taxon>Acidocellaceae</taxon>
        <taxon>Acidocella</taxon>
    </lineage>
</organism>
<protein>
    <submittedName>
        <fullName evidence="5">Radical SAM protein</fullName>
    </submittedName>
</protein>